<gene>
    <name evidence="5" type="ORF">NTEN_LOCUS14345</name>
    <name evidence="6" type="ORF">NTEN_LOCUS14349</name>
</gene>
<keyword evidence="7" id="KW-1185">Reference proteome</keyword>
<keyword evidence="1" id="KW-0479">Metal-binding</keyword>
<accession>A0A6H5GZE6</accession>
<evidence type="ECO:0000313" key="7">
    <source>
        <dbReference type="Proteomes" id="UP000479000"/>
    </source>
</evidence>
<dbReference type="EMBL" id="CADCXU010021570">
    <property type="protein sequence ID" value="CAB0009173.1"/>
    <property type="molecule type" value="Genomic_DNA"/>
</dbReference>
<dbReference type="InterPro" id="IPR013083">
    <property type="entry name" value="Znf_RING/FYVE/PHD"/>
</dbReference>
<dbReference type="OrthoDB" id="8041145at2759"/>
<proteinExistence type="predicted"/>
<evidence type="ECO:0000256" key="3">
    <source>
        <dbReference type="ARBA" id="ARBA00022833"/>
    </source>
</evidence>
<evidence type="ECO:0000313" key="5">
    <source>
        <dbReference type="EMBL" id="CAB0009173.1"/>
    </source>
</evidence>
<dbReference type="AlphaFoldDB" id="A0A6H5GZE6"/>
<evidence type="ECO:0000256" key="1">
    <source>
        <dbReference type="ARBA" id="ARBA00022723"/>
    </source>
</evidence>
<evidence type="ECO:0000313" key="6">
    <source>
        <dbReference type="EMBL" id="CAB0009177.1"/>
    </source>
</evidence>
<dbReference type="Proteomes" id="UP000479000">
    <property type="component" value="Unassembled WGS sequence"/>
</dbReference>
<dbReference type="Gene3D" id="3.30.40.10">
    <property type="entry name" value="Zinc/RING finger domain, C3HC4 (zinc finger)"/>
    <property type="match status" value="1"/>
</dbReference>
<dbReference type="SMART" id="SM00249">
    <property type="entry name" value="PHD"/>
    <property type="match status" value="1"/>
</dbReference>
<protein>
    <recommendedName>
        <fullName evidence="4">Zinc finger PHD-type domain-containing protein</fullName>
    </recommendedName>
</protein>
<evidence type="ECO:0000256" key="2">
    <source>
        <dbReference type="ARBA" id="ARBA00022771"/>
    </source>
</evidence>
<sequence>MEPPVCGSCGAGTKDGVVCSQCSQSFHAACTRLESLDKWTKKSIETRAKWKCNSCIGGTDVSTILSNFELLKSEIGESTTPSSGTYAQLLHATQARQISIDHTRGAKSSTFASVSYTFKGSPITRVVALDDMIATVGVSQSIKNLMIIENVCAFGQQVFKSMILGLRQSNLTQENMPEHACPGTIGKRNAKDACCIQCLPYKFMEMGQKVQTDGTRPFVSEKISKILLGYLILGASYSTPILEVTNPKEIDTEVMIGLPEQLSLIQLSFMDWQDLVLMINIVNERVYKHLQVVRVVPSLH</sequence>
<dbReference type="PROSITE" id="PS01359">
    <property type="entry name" value="ZF_PHD_1"/>
    <property type="match status" value="1"/>
</dbReference>
<feature type="domain" description="Zinc finger PHD-type" evidence="4">
    <location>
        <begin position="5"/>
        <end position="56"/>
    </location>
</feature>
<dbReference type="CDD" id="cd15489">
    <property type="entry name" value="PHD_SF"/>
    <property type="match status" value="1"/>
</dbReference>
<dbReference type="InterPro" id="IPR011011">
    <property type="entry name" value="Znf_FYVE_PHD"/>
</dbReference>
<name>A0A6H5GZE6_9HEMI</name>
<dbReference type="SUPFAM" id="SSF57903">
    <property type="entry name" value="FYVE/PHD zinc finger"/>
    <property type="match status" value="1"/>
</dbReference>
<dbReference type="InterPro" id="IPR001965">
    <property type="entry name" value="Znf_PHD"/>
</dbReference>
<organism evidence="6 7">
    <name type="scientific">Nesidiocoris tenuis</name>
    <dbReference type="NCBI Taxonomy" id="355587"/>
    <lineage>
        <taxon>Eukaryota</taxon>
        <taxon>Metazoa</taxon>
        <taxon>Ecdysozoa</taxon>
        <taxon>Arthropoda</taxon>
        <taxon>Hexapoda</taxon>
        <taxon>Insecta</taxon>
        <taxon>Pterygota</taxon>
        <taxon>Neoptera</taxon>
        <taxon>Paraneoptera</taxon>
        <taxon>Hemiptera</taxon>
        <taxon>Heteroptera</taxon>
        <taxon>Panheteroptera</taxon>
        <taxon>Cimicomorpha</taxon>
        <taxon>Miridae</taxon>
        <taxon>Dicyphina</taxon>
        <taxon>Nesidiocoris</taxon>
    </lineage>
</organism>
<keyword evidence="3" id="KW-0862">Zinc</keyword>
<dbReference type="GO" id="GO:0008270">
    <property type="term" value="F:zinc ion binding"/>
    <property type="evidence" value="ECO:0007669"/>
    <property type="project" value="UniProtKB-KW"/>
</dbReference>
<keyword evidence="2" id="KW-0863">Zinc-finger</keyword>
<evidence type="ECO:0000259" key="4">
    <source>
        <dbReference type="SMART" id="SM00249"/>
    </source>
</evidence>
<dbReference type="InterPro" id="IPR019786">
    <property type="entry name" value="Zinc_finger_PHD-type_CS"/>
</dbReference>
<reference evidence="6 7" key="1">
    <citation type="submission" date="2020-02" db="EMBL/GenBank/DDBJ databases">
        <authorList>
            <person name="Ferguson B K."/>
        </authorList>
    </citation>
    <scope>NUCLEOTIDE SEQUENCE [LARGE SCALE GENOMIC DNA]</scope>
</reference>
<dbReference type="EMBL" id="CADCXU010021571">
    <property type="protein sequence ID" value="CAB0009177.1"/>
    <property type="molecule type" value="Genomic_DNA"/>
</dbReference>